<dbReference type="AlphaFoldDB" id="A0A699YVL6"/>
<evidence type="ECO:0000313" key="2">
    <source>
        <dbReference type="EMBL" id="GFH11076.1"/>
    </source>
</evidence>
<protein>
    <submittedName>
        <fullName evidence="2">Uncharacterized protein</fullName>
    </submittedName>
</protein>
<evidence type="ECO:0000256" key="1">
    <source>
        <dbReference type="SAM" id="MobiDB-lite"/>
    </source>
</evidence>
<proteinExistence type="predicted"/>
<keyword evidence="3" id="KW-1185">Reference proteome</keyword>
<dbReference type="EMBL" id="BLLF01000372">
    <property type="protein sequence ID" value="GFH11076.1"/>
    <property type="molecule type" value="Genomic_DNA"/>
</dbReference>
<feature type="non-terminal residue" evidence="2">
    <location>
        <position position="1"/>
    </location>
</feature>
<comment type="caution">
    <text evidence="2">The sequence shown here is derived from an EMBL/GenBank/DDBJ whole genome shotgun (WGS) entry which is preliminary data.</text>
</comment>
<organism evidence="2 3">
    <name type="scientific">Haematococcus lacustris</name>
    <name type="common">Green alga</name>
    <name type="synonym">Haematococcus pluvialis</name>
    <dbReference type="NCBI Taxonomy" id="44745"/>
    <lineage>
        <taxon>Eukaryota</taxon>
        <taxon>Viridiplantae</taxon>
        <taxon>Chlorophyta</taxon>
        <taxon>core chlorophytes</taxon>
        <taxon>Chlorophyceae</taxon>
        <taxon>CS clade</taxon>
        <taxon>Chlamydomonadales</taxon>
        <taxon>Haematococcaceae</taxon>
        <taxon>Haematococcus</taxon>
    </lineage>
</organism>
<name>A0A699YVL6_HAELA</name>
<dbReference type="Proteomes" id="UP000485058">
    <property type="component" value="Unassembled WGS sequence"/>
</dbReference>
<evidence type="ECO:0000313" key="3">
    <source>
        <dbReference type="Proteomes" id="UP000485058"/>
    </source>
</evidence>
<accession>A0A699YVL6</accession>
<feature type="non-terminal residue" evidence="2">
    <location>
        <position position="68"/>
    </location>
</feature>
<reference evidence="2 3" key="1">
    <citation type="submission" date="2020-02" db="EMBL/GenBank/DDBJ databases">
        <title>Draft genome sequence of Haematococcus lacustris strain NIES-144.</title>
        <authorList>
            <person name="Morimoto D."/>
            <person name="Nakagawa S."/>
            <person name="Yoshida T."/>
            <person name="Sawayama S."/>
        </authorList>
    </citation>
    <scope>NUCLEOTIDE SEQUENCE [LARGE SCALE GENOMIC DNA]</scope>
    <source>
        <strain evidence="2 3">NIES-144</strain>
    </source>
</reference>
<gene>
    <name evidence="2" type="ORF">HaLaN_06512</name>
</gene>
<feature type="compositionally biased region" description="Low complexity" evidence="1">
    <location>
        <begin position="27"/>
        <end position="37"/>
    </location>
</feature>
<sequence>MERIPVLKVLVTIPVVRRSAARPCAAHPAAHHAPYPGHHGHPLRQPGVTRRGGCPGHHVVLHLPGAQT</sequence>
<feature type="region of interest" description="Disordered" evidence="1">
    <location>
        <begin position="27"/>
        <end position="56"/>
    </location>
</feature>